<reference evidence="1" key="1">
    <citation type="submission" date="2021-03" db="EMBL/GenBank/DDBJ databases">
        <authorList>
            <consortium name="DOE Joint Genome Institute"/>
            <person name="Ahrendt S."/>
            <person name="Looney B.P."/>
            <person name="Miyauchi S."/>
            <person name="Morin E."/>
            <person name="Drula E."/>
            <person name="Courty P.E."/>
            <person name="Chicoki N."/>
            <person name="Fauchery L."/>
            <person name="Kohler A."/>
            <person name="Kuo A."/>
            <person name="Labutti K."/>
            <person name="Pangilinan J."/>
            <person name="Lipzen A."/>
            <person name="Riley R."/>
            <person name="Andreopoulos W."/>
            <person name="He G."/>
            <person name="Johnson J."/>
            <person name="Barry K.W."/>
            <person name="Grigoriev I.V."/>
            <person name="Nagy L."/>
            <person name="Hibbett D."/>
            <person name="Henrissat B."/>
            <person name="Matheny P.B."/>
            <person name="Labbe J."/>
            <person name="Martin F."/>
        </authorList>
    </citation>
    <scope>NUCLEOTIDE SEQUENCE</scope>
    <source>
        <strain evidence="1">HHB10654</strain>
    </source>
</reference>
<gene>
    <name evidence="1" type="ORF">BV25DRAFT_803918</name>
</gene>
<name>A0ACB8SX60_9AGAM</name>
<protein>
    <submittedName>
        <fullName evidence="1">Uncharacterized protein</fullName>
    </submittedName>
</protein>
<dbReference type="EMBL" id="MU277214">
    <property type="protein sequence ID" value="KAI0061179.1"/>
    <property type="molecule type" value="Genomic_DNA"/>
</dbReference>
<evidence type="ECO:0000313" key="1">
    <source>
        <dbReference type="EMBL" id="KAI0061179.1"/>
    </source>
</evidence>
<keyword evidence="2" id="KW-1185">Reference proteome</keyword>
<sequence>MSAMIWTVVIYGRGTLSSRACVASTWYSGPGRAGRKLMATLSVLAVPGRPPGLQTPDRCPVPPRGPKCRCNTLT</sequence>
<evidence type="ECO:0000313" key="2">
    <source>
        <dbReference type="Proteomes" id="UP000814140"/>
    </source>
</evidence>
<reference evidence="1" key="2">
    <citation type="journal article" date="2022" name="New Phytol.">
        <title>Evolutionary transition to the ectomycorrhizal habit in the genomes of a hyperdiverse lineage of mushroom-forming fungi.</title>
        <authorList>
            <person name="Looney B."/>
            <person name="Miyauchi S."/>
            <person name="Morin E."/>
            <person name="Drula E."/>
            <person name="Courty P.E."/>
            <person name="Kohler A."/>
            <person name="Kuo A."/>
            <person name="LaButti K."/>
            <person name="Pangilinan J."/>
            <person name="Lipzen A."/>
            <person name="Riley R."/>
            <person name="Andreopoulos W."/>
            <person name="He G."/>
            <person name="Johnson J."/>
            <person name="Nolan M."/>
            <person name="Tritt A."/>
            <person name="Barry K.W."/>
            <person name="Grigoriev I.V."/>
            <person name="Nagy L.G."/>
            <person name="Hibbett D."/>
            <person name="Henrissat B."/>
            <person name="Matheny P.B."/>
            <person name="Labbe J."/>
            <person name="Martin F.M."/>
        </authorList>
    </citation>
    <scope>NUCLEOTIDE SEQUENCE</scope>
    <source>
        <strain evidence="1">HHB10654</strain>
    </source>
</reference>
<proteinExistence type="predicted"/>
<organism evidence="1 2">
    <name type="scientific">Artomyces pyxidatus</name>
    <dbReference type="NCBI Taxonomy" id="48021"/>
    <lineage>
        <taxon>Eukaryota</taxon>
        <taxon>Fungi</taxon>
        <taxon>Dikarya</taxon>
        <taxon>Basidiomycota</taxon>
        <taxon>Agaricomycotina</taxon>
        <taxon>Agaricomycetes</taxon>
        <taxon>Russulales</taxon>
        <taxon>Auriscalpiaceae</taxon>
        <taxon>Artomyces</taxon>
    </lineage>
</organism>
<accession>A0ACB8SX60</accession>
<comment type="caution">
    <text evidence="1">The sequence shown here is derived from an EMBL/GenBank/DDBJ whole genome shotgun (WGS) entry which is preliminary data.</text>
</comment>
<dbReference type="Proteomes" id="UP000814140">
    <property type="component" value="Unassembled WGS sequence"/>
</dbReference>